<accession>M2XVZ7</accession>
<feature type="transmembrane region" description="Helical" evidence="8">
    <location>
        <begin position="374"/>
        <end position="395"/>
    </location>
</feature>
<dbReference type="Pfam" id="PF03023">
    <property type="entry name" value="MurJ"/>
    <property type="match status" value="1"/>
</dbReference>
<dbReference type="PRINTS" id="PR01806">
    <property type="entry name" value="VIRFACTRMVIN"/>
</dbReference>
<dbReference type="EMBL" id="ANHZ02000007">
    <property type="protein sequence ID" value="EME36968.1"/>
    <property type="molecule type" value="Genomic_DNA"/>
</dbReference>
<keyword evidence="3 8" id="KW-0812">Transmembrane</keyword>
<organism evidence="9 10">
    <name type="scientific">Kocuria palustris PEL</name>
    <dbReference type="NCBI Taxonomy" id="1236550"/>
    <lineage>
        <taxon>Bacteria</taxon>
        <taxon>Bacillati</taxon>
        <taxon>Actinomycetota</taxon>
        <taxon>Actinomycetes</taxon>
        <taxon>Micrococcales</taxon>
        <taxon>Micrococcaceae</taxon>
        <taxon>Kocuria</taxon>
    </lineage>
</organism>
<keyword evidence="4" id="KW-0133">Cell shape</keyword>
<feature type="transmembrane region" description="Helical" evidence="8">
    <location>
        <begin position="243"/>
        <end position="264"/>
    </location>
</feature>
<dbReference type="Proteomes" id="UP000009877">
    <property type="component" value="Unassembled WGS sequence"/>
</dbReference>
<feature type="transmembrane region" description="Helical" evidence="8">
    <location>
        <begin position="407"/>
        <end position="428"/>
    </location>
</feature>
<evidence type="ECO:0000256" key="2">
    <source>
        <dbReference type="ARBA" id="ARBA00022475"/>
    </source>
</evidence>
<gene>
    <name evidence="9" type="ORF">C884_02328</name>
</gene>
<dbReference type="PANTHER" id="PTHR47019">
    <property type="entry name" value="LIPID II FLIPPASE MURJ"/>
    <property type="match status" value="1"/>
</dbReference>
<comment type="subcellular location">
    <subcellularLocation>
        <location evidence="1">Cell membrane</location>
        <topology evidence="1">Multi-pass membrane protein</topology>
    </subcellularLocation>
</comment>
<dbReference type="InterPro" id="IPR051050">
    <property type="entry name" value="Lipid_II_flippase_MurJ/MviN"/>
</dbReference>
<evidence type="ECO:0000256" key="3">
    <source>
        <dbReference type="ARBA" id="ARBA00022692"/>
    </source>
</evidence>
<sequence>MARSGAMSSAIMASGTLVSRILGFVKTILITVAIGSLTSVADIFQIANNLPNYIYVLVAGGVFNAVLVPQVIKASKASADDGADYISRLLTLAVIALAGITLVVVACTVPIIRVMTQDWSDQQLALGVTFALFTFPQIFFYGVYTVVGQVLNAKGAFGWYMWAPVVNNIVAIAGLLIFIRQFGSFAEAEHSLESWTSAQTLLLAGVTTLGVALQAVVLFWPLQGLGLGLRPKFGWRGIGLSQAAKLSVWTLATGVVANLAFLALTRTASIPTGFREQYLEMDPPQHIAGSASLDQAAMLYSLPHGVIGLSIATVLFNSMAAASAQGDDETLKASLSQALRYSGIATIFCTMAMIVFAGPLGMLFSGGVPESGAVIGQVFAVIAIGAPFMTTAFMLGRLFYSREDARTPFMVQLAVSILTVAAAVIISQTMPPHLVVFAVAACYAGQNILMTLLYHVIAVRTIGDYRTAEVIDTHIRAIAAALVTAVAATVVLYAMGGWDPEGWPWSSQLSAIGTLAIGGLVSAVIYLFMLKVFKLKELPELMAPLTARLRR</sequence>
<evidence type="ECO:0000256" key="1">
    <source>
        <dbReference type="ARBA" id="ARBA00004651"/>
    </source>
</evidence>
<evidence type="ECO:0000256" key="5">
    <source>
        <dbReference type="ARBA" id="ARBA00022984"/>
    </source>
</evidence>
<evidence type="ECO:0000313" key="10">
    <source>
        <dbReference type="Proteomes" id="UP000009877"/>
    </source>
</evidence>
<feature type="transmembrane region" description="Helical" evidence="8">
    <location>
        <begin position="343"/>
        <end position="368"/>
    </location>
</feature>
<dbReference type="InterPro" id="IPR004268">
    <property type="entry name" value="MurJ"/>
</dbReference>
<feature type="transmembrane region" description="Helical" evidence="8">
    <location>
        <begin position="302"/>
        <end position="322"/>
    </location>
</feature>
<dbReference type="GO" id="GO:0009252">
    <property type="term" value="P:peptidoglycan biosynthetic process"/>
    <property type="evidence" value="ECO:0007669"/>
    <property type="project" value="UniProtKB-KW"/>
</dbReference>
<feature type="transmembrane region" description="Helical" evidence="8">
    <location>
        <begin position="89"/>
        <end position="112"/>
    </location>
</feature>
<evidence type="ECO:0000256" key="7">
    <source>
        <dbReference type="ARBA" id="ARBA00023136"/>
    </source>
</evidence>
<dbReference type="GO" id="GO:0034204">
    <property type="term" value="P:lipid translocation"/>
    <property type="evidence" value="ECO:0007669"/>
    <property type="project" value="TreeGrafter"/>
</dbReference>
<keyword evidence="7 8" id="KW-0472">Membrane</keyword>
<protein>
    <submittedName>
        <fullName evidence="9">Integral membrane protein MviN</fullName>
    </submittedName>
</protein>
<dbReference type="STRING" id="71999.KPaMU14_12540"/>
<feature type="transmembrane region" description="Helical" evidence="8">
    <location>
        <begin position="159"/>
        <end position="179"/>
    </location>
</feature>
<dbReference type="GO" id="GO:0015648">
    <property type="term" value="F:lipid-linked peptidoglycan transporter activity"/>
    <property type="evidence" value="ECO:0007669"/>
    <property type="project" value="TreeGrafter"/>
</dbReference>
<keyword evidence="2" id="KW-1003">Cell membrane</keyword>
<feature type="transmembrane region" description="Helical" evidence="8">
    <location>
        <begin position="124"/>
        <end position="147"/>
    </location>
</feature>
<evidence type="ECO:0000256" key="8">
    <source>
        <dbReference type="SAM" id="Phobius"/>
    </source>
</evidence>
<evidence type="ECO:0000256" key="4">
    <source>
        <dbReference type="ARBA" id="ARBA00022960"/>
    </source>
</evidence>
<feature type="transmembrane region" description="Helical" evidence="8">
    <location>
        <begin position="434"/>
        <end position="457"/>
    </location>
</feature>
<dbReference type="RefSeq" id="WP_006214371.1">
    <property type="nucleotide sequence ID" value="NZ_ANHZ02000007.1"/>
</dbReference>
<keyword evidence="6 8" id="KW-1133">Transmembrane helix</keyword>
<feature type="transmembrane region" description="Helical" evidence="8">
    <location>
        <begin position="508"/>
        <end position="529"/>
    </location>
</feature>
<comment type="caution">
    <text evidence="9">The sequence shown here is derived from an EMBL/GenBank/DDBJ whole genome shotgun (WGS) entry which is preliminary data.</text>
</comment>
<feature type="transmembrane region" description="Helical" evidence="8">
    <location>
        <begin position="21"/>
        <end position="44"/>
    </location>
</feature>
<name>M2XVZ7_9MICC</name>
<feature type="transmembrane region" description="Helical" evidence="8">
    <location>
        <begin position="50"/>
        <end position="68"/>
    </location>
</feature>
<keyword evidence="10" id="KW-1185">Reference proteome</keyword>
<reference evidence="9 10" key="1">
    <citation type="journal article" date="2014" name="Genome Announc.">
        <title>Draft Genome Sequence of Kocuria palustris PEL.</title>
        <authorList>
            <person name="Sharma G."/>
            <person name="Khatri I."/>
            <person name="Subramanian S."/>
        </authorList>
    </citation>
    <scope>NUCLEOTIDE SEQUENCE [LARGE SCALE GENOMIC DNA]</scope>
    <source>
        <strain evidence="9 10">PEL</strain>
    </source>
</reference>
<dbReference type="PANTHER" id="PTHR47019:SF1">
    <property type="entry name" value="LIPID II FLIPPASE MURJ"/>
    <property type="match status" value="1"/>
</dbReference>
<feature type="transmembrane region" description="Helical" evidence="8">
    <location>
        <begin position="477"/>
        <end position="496"/>
    </location>
</feature>
<dbReference type="GO" id="GO:0008360">
    <property type="term" value="P:regulation of cell shape"/>
    <property type="evidence" value="ECO:0007669"/>
    <property type="project" value="UniProtKB-KW"/>
</dbReference>
<evidence type="ECO:0000313" key="9">
    <source>
        <dbReference type="EMBL" id="EME36968.1"/>
    </source>
</evidence>
<evidence type="ECO:0000256" key="6">
    <source>
        <dbReference type="ARBA" id="ARBA00022989"/>
    </source>
</evidence>
<keyword evidence="5" id="KW-0573">Peptidoglycan synthesis</keyword>
<proteinExistence type="predicted"/>
<feature type="transmembrane region" description="Helical" evidence="8">
    <location>
        <begin position="199"/>
        <end position="222"/>
    </location>
</feature>
<dbReference type="GO" id="GO:0005886">
    <property type="term" value="C:plasma membrane"/>
    <property type="evidence" value="ECO:0007669"/>
    <property type="project" value="UniProtKB-SubCell"/>
</dbReference>
<dbReference type="AlphaFoldDB" id="M2XVZ7"/>